<protein>
    <submittedName>
        <fullName evidence="2">Uncharacterized protein</fullName>
    </submittedName>
</protein>
<proteinExistence type="predicted"/>
<name>A0A976BG04_9BURK</name>
<sequence>MPGFLYGAWLRCRAGLPDAVVRHGGLGLTRLLNAPRAGRGPCCWRQRKDACGCAARRQHLRSGALARNASLRSLGAIAGAESFIFRLFAPLSRAREREHTIGHRGAPGRQAVPPCNEAQPRTKALPTTIRVAARRARQRAFGYFCRSGKSDSPL</sequence>
<dbReference type="AlphaFoldDB" id="A0A976BG04"/>
<dbReference type="EMBL" id="OGUS01000132">
    <property type="protein sequence ID" value="SPC17779.1"/>
    <property type="molecule type" value="Genomic_DNA"/>
</dbReference>
<comment type="caution">
    <text evidence="2">The sequence shown here is derived from an EMBL/GenBank/DDBJ whole genome shotgun (WGS) entry which is preliminary data.</text>
</comment>
<organism evidence="2 3">
    <name type="scientific">Cupriavidus oxalaticus</name>
    <dbReference type="NCBI Taxonomy" id="96344"/>
    <lineage>
        <taxon>Bacteria</taxon>
        <taxon>Pseudomonadati</taxon>
        <taxon>Pseudomonadota</taxon>
        <taxon>Betaproteobacteria</taxon>
        <taxon>Burkholderiales</taxon>
        <taxon>Burkholderiaceae</taxon>
        <taxon>Cupriavidus</taxon>
    </lineage>
</organism>
<feature type="region of interest" description="Disordered" evidence="1">
    <location>
        <begin position="101"/>
        <end position="121"/>
    </location>
</feature>
<accession>A0A976BG04</accession>
<evidence type="ECO:0000313" key="2">
    <source>
        <dbReference type="EMBL" id="SPC17779.1"/>
    </source>
</evidence>
<evidence type="ECO:0000256" key="1">
    <source>
        <dbReference type="SAM" id="MobiDB-lite"/>
    </source>
</evidence>
<geneLocation type="plasmid" evidence="3">
    <name>co2235_mp</name>
</geneLocation>
<evidence type="ECO:0000313" key="3">
    <source>
        <dbReference type="Proteomes" id="UP000256862"/>
    </source>
</evidence>
<gene>
    <name evidence="2" type="ORF">CO2235_MP10174</name>
</gene>
<reference evidence="2 3" key="1">
    <citation type="submission" date="2018-01" db="EMBL/GenBank/DDBJ databases">
        <authorList>
            <person name="Clerissi C."/>
        </authorList>
    </citation>
    <scope>NUCLEOTIDE SEQUENCE [LARGE SCALE GENOMIC DNA]</scope>
    <source>
        <strain evidence="2">Cupriavidus oxalaticus LMG 2235</strain>
        <plasmid evidence="3">co2235_mp</plasmid>
    </source>
</reference>
<dbReference type="Proteomes" id="UP000256862">
    <property type="component" value="Plasmid CO2235_mp"/>
</dbReference>